<dbReference type="AlphaFoldDB" id="A0A8H6HWP4"/>
<dbReference type="InterPro" id="IPR046496">
    <property type="entry name" value="DUF6589"/>
</dbReference>
<name>A0A8H6HWP4_9AGAR</name>
<gene>
    <name evidence="3" type="ORF">DFP72DRAFT_1009677</name>
</gene>
<dbReference type="OrthoDB" id="2860915at2759"/>
<dbReference type="Pfam" id="PF20231">
    <property type="entry name" value="DUF6589"/>
    <property type="match status" value="1"/>
</dbReference>
<comment type="caution">
    <text evidence="3">The sequence shown here is derived from an EMBL/GenBank/DDBJ whole genome shotgun (WGS) entry which is preliminary data.</text>
</comment>
<organism evidence="3 4">
    <name type="scientific">Ephemerocybe angulata</name>
    <dbReference type="NCBI Taxonomy" id="980116"/>
    <lineage>
        <taxon>Eukaryota</taxon>
        <taxon>Fungi</taxon>
        <taxon>Dikarya</taxon>
        <taxon>Basidiomycota</taxon>
        <taxon>Agaricomycotina</taxon>
        <taxon>Agaricomycetes</taxon>
        <taxon>Agaricomycetidae</taxon>
        <taxon>Agaricales</taxon>
        <taxon>Agaricineae</taxon>
        <taxon>Psathyrellaceae</taxon>
        <taxon>Ephemerocybe</taxon>
    </lineage>
</organism>
<feature type="domain" description="DUF6589" evidence="2">
    <location>
        <begin position="390"/>
        <end position="467"/>
    </location>
</feature>
<dbReference type="EMBL" id="JACGCI010000034">
    <property type="protein sequence ID" value="KAF6754554.1"/>
    <property type="molecule type" value="Genomic_DNA"/>
</dbReference>
<feature type="compositionally biased region" description="Acidic residues" evidence="1">
    <location>
        <begin position="57"/>
        <end position="68"/>
    </location>
</feature>
<feature type="region of interest" description="Disordered" evidence="1">
    <location>
        <begin position="19"/>
        <end position="80"/>
    </location>
</feature>
<evidence type="ECO:0000256" key="1">
    <source>
        <dbReference type="SAM" id="MobiDB-lite"/>
    </source>
</evidence>
<feature type="compositionally biased region" description="Basic and acidic residues" evidence="1">
    <location>
        <begin position="71"/>
        <end position="80"/>
    </location>
</feature>
<reference evidence="3 4" key="1">
    <citation type="submission" date="2020-07" db="EMBL/GenBank/DDBJ databases">
        <title>Comparative genomics of pyrophilous fungi reveals a link between fire events and developmental genes.</title>
        <authorList>
            <consortium name="DOE Joint Genome Institute"/>
            <person name="Steindorff A.S."/>
            <person name="Carver A."/>
            <person name="Calhoun S."/>
            <person name="Stillman K."/>
            <person name="Liu H."/>
            <person name="Lipzen A."/>
            <person name="Pangilinan J."/>
            <person name="Labutti K."/>
            <person name="Bruns T.D."/>
            <person name="Grigoriev I.V."/>
        </authorList>
    </citation>
    <scope>NUCLEOTIDE SEQUENCE [LARGE SCALE GENOMIC DNA]</scope>
    <source>
        <strain evidence="3 4">CBS 144469</strain>
    </source>
</reference>
<accession>A0A8H6HWP4</accession>
<evidence type="ECO:0000259" key="2">
    <source>
        <dbReference type="Pfam" id="PF20231"/>
    </source>
</evidence>
<proteinExistence type="predicted"/>
<sequence>MHRYPTRRYDEGLHLDADFEDMEAASSPGHGQRSSSPAFWDASSEADGLPFASLPEYPEDVSDDEEYIEPGSERARRAGMSPEEKARLMLETLAEIPHFSLSTFLRTLFMSNSGDITKYTNRFLSEDSHISLMSVWLKENPSKKQVSKDARLSMQSWIITEAASICAKEASFLTDKASDGPFKSEAMHLRVPAHAVTVEIVKGFRIGGLLKMYERTLPSLQCILKAVINKDEKELNEKSRDPDHGRCLANSMLLNLRSRRTNLHASMNSLLLWDNRVPKRLVQAMNNFAVSASYPYQCRAIVALSKSSVLLARAAARDTSKIKLFPYDNFNWMKRTHEASVLHGSTQHDQVSALLVIIPPNGEAASNMTASEITDATKFEETEGTRHKLDPHKSLTDILPNSQDHRELRRNFVIQVARIIIDTIPSLSHLKARLPEFTDSDAIPTHKTEEYFLPTFDQEQGSTRGNITSP</sequence>
<evidence type="ECO:0000313" key="3">
    <source>
        <dbReference type="EMBL" id="KAF6754554.1"/>
    </source>
</evidence>
<protein>
    <recommendedName>
        <fullName evidence="2">DUF6589 domain-containing protein</fullName>
    </recommendedName>
</protein>
<keyword evidence="4" id="KW-1185">Reference proteome</keyword>
<dbReference type="Proteomes" id="UP000521943">
    <property type="component" value="Unassembled WGS sequence"/>
</dbReference>
<evidence type="ECO:0000313" key="4">
    <source>
        <dbReference type="Proteomes" id="UP000521943"/>
    </source>
</evidence>